<dbReference type="AlphaFoldDB" id="X1VU45"/>
<accession>X1VU45</accession>
<feature type="non-terminal residue" evidence="1">
    <location>
        <position position="1"/>
    </location>
</feature>
<proteinExistence type="predicted"/>
<reference evidence="1" key="1">
    <citation type="journal article" date="2014" name="Front. Microbiol.">
        <title>High frequency of phylogenetically diverse reductive dehalogenase-homologous genes in deep subseafloor sedimentary metagenomes.</title>
        <authorList>
            <person name="Kawai M."/>
            <person name="Futagami T."/>
            <person name="Toyoda A."/>
            <person name="Takaki Y."/>
            <person name="Nishi S."/>
            <person name="Hori S."/>
            <person name="Arai W."/>
            <person name="Tsubouchi T."/>
            <person name="Morono Y."/>
            <person name="Uchiyama I."/>
            <person name="Ito T."/>
            <person name="Fujiyama A."/>
            <person name="Inagaki F."/>
            <person name="Takami H."/>
        </authorList>
    </citation>
    <scope>NUCLEOTIDE SEQUENCE</scope>
    <source>
        <strain evidence="1">Expedition CK06-06</strain>
    </source>
</reference>
<gene>
    <name evidence="1" type="ORF">S12H4_47834</name>
</gene>
<sequence>GYLVELKRPLCYNAGSTSGMGALNQKSESNLDYCESNDPIVKRVSVGKNGS</sequence>
<protein>
    <submittedName>
        <fullName evidence="1">Uncharacterized protein</fullName>
    </submittedName>
</protein>
<name>X1VU45_9ZZZZ</name>
<organism evidence="1">
    <name type="scientific">marine sediment metagenome</name>
    <dbReference type="NCBI Taxonomy" id="412755"/>
    <lineage>
        <taxon>unclassified sequences</taxon>
        <taxon>metagenomes</taxon>
        <taxon>ecological metagenomes</taxon>
    </lineage>
</organism>
<dbReference type="EMBL" id="BARW01029822">
    <property type="protein sequence ID" value="GAJ13655.1"/>
    <property type="molecule type" value="Genomic_DNA"/>
</dbReference>
<evidence type="ECO:0000313" key="1">
    <source>
        <dbReference type="EMBL" id="GAJ13655.1"/>
    </source>
</evidence>
<comment type="caution">
    <text evidence="1">The sequence shown here is derived from an EMBL/GenBank/DDBJ whole genome shotgun (WGS) entry which is preliminary data.</text>
</comment>